<evidence type="ECO:0000313" key="4">
    <source>
        <dbReference type="Proteomes" id="UP000423641"/>
    </source>
</evidence>
<feature type="non-terminal residue" evidence="3">
    <location>
        <position position="1"/>
    </location>
</feature>
<evidence type="ECO:0000259" key="2">
    <source>
        <dbReference type="Pfam" id="PF02350"/>
    </source>
</evidence>
<gene>
    <name evidence="3" type="ORF">F7P66_09245</name>
</gene>
<dbReference type="InterPro" id="IPR003331">
    <property type="entry name" value="UDP_GlcNAc_Epimerase_2_dom"/>
</dbReference>
<sequence length="45" mass="5123">IIKITQQSQILLNDENEYKKMSNAINPYGDGKASKKIIAFLQQNL</sequence>
<dbReference type="Pfam" id="PF02350">
    <property type="entry name" value="Epimerase_2"/>
    <property type="match status" value="1"/>
</dbReference>
<dbReference type="Proteomes" id="UP000423641">
    <property type="component" value="Unassembled WGS sequence"/>
</dbReference>
<dbReference type="EMBL" id="VZON01000020">
    <property type="protein sequence ID" value="KAB0610492.1"/>
    <property type="molecule type" value="Genomic_DNA"/>
</dbReference>
<reference evidence="3 4" key="1">
    <citation type="submission" date="2019-09" db="EMBL/GenBank/DDBJ databases">
        <title>Draft genome sequences of 48 bacterial type strains from the CCUG.</title>
        <authorList>
            <person name="Tunovic T."/>
            <person name="Pineiro-Iglesias B."/>
            <person name="Unosson C."/>
            <person name="Inganas E."/>
            <person name="Ohlen M."/>
            <person name="Cardew S."/>
            <person name="Jensie-Markopoulos S."/>
            <person name="Salva-Serra F."/>
            <person name="Jaen-Luchoro D."/>
            <person name="Karlsson R."/>
            <person name="Svensson-Stadler L."/>
            <person name="Chun J."/>
            <person name="Moore E."/>
        </authorList>
    </citation>
    <scope>NUCLEOTIDE SEQUENCE [LARGE SCALE GENOMIC DNA]</scope>
    <source>
        <strain evidence="3 4">CCUG 34538</strain>
    </source>
</reference>
<name>A0AAV6ED72_CAMHY</name>
<evidence type="ECO:0000313" key="3">
    <source>
        <dbReference type="EMBL" id="KAB0610492.1"/>
    </source>
</evidence>
<dbReference type="AlphaFoldDB" id="A0AAV6ED72"/>
<keyword evidence="1" id="KW-0413">Isomerase</keyword>
<comment type="similarity">
    <text evidence="1">Belongs to the UDP-N-acetylglucosamine 2-epimerase family.</text>
</comment>
<feature type="domain" description="UDP-N-acetylglucosamine 2-epimerase" evidence="2">
    <location>
        <begin position="3"/>
        <end position="41"/>
    </location>
</feature>
<evidence type="ECO:0000256" key="1">
    <source>
        <dbReference type="RuleBase" id="RU003513"/>
    </source>
</evidence>
<proteinExistence type="inferred from homology"/>
<comment type="caution">
    <text evidence="3">The sequence shown here is derived from an EMBL/GenBank/DDBJ whole genome shotgun (WGS) entry which is preliminary data.</text>
</comment>
<organism evidence="3 4">
    <name type="scientific">Campylobacter hyointestinalis subsp. lawsonii</name>
    <dbReference type="NCBI Taxonomy" id="91353"/>
    <lineage>
        <taxon>Bacteria</taxon>
        <taxon>Pseudomonadati</taxon>
        <taxon>Campylobacterota</taxon>
        <taxon>Epsilonproteobacteria</taxon>
        <taxon>Campylobacterales</taxon>
        <taxon>Campylobacteraceae</taxon>
        <taxon>Campylobacter</taxon>
    </lineage>
</organism>
<protein>
    <submittedName>
        <fullName evidence="3">UDP-N-acetylglucosamine 2-epimerase (Non-hydrolyzing)</fullName>
    </submittedName>
</protein>
<dbReference type="GO" id="GO:0016853">
    <property type="term" value="F:isomerase activity"/>
    <property type="evidence" value="ECO:0007669"/>
    <property type="project" value="UniProtKB-KW"/>
</dbReference>
<dbReference type="SUPFAM" id="SSF53756">
    <property type="entry name" value="UDP-Glycosyltransferase/glycogen phosphorylase"/>
    <property type="match status" value="1"/>
</dbReference>
<accession>A0AAV6ED72</accession>